<dbReference type="AlphaFoldDB" id="A0A0F9GJ76"/>
<comment type="caution">
    <text evidence="1">The sequence shown here is derived from an EMBL/GenBank/DDBJ whole genome shotgun (WGS) entry which is preliminary data.</text>
</comment>
<organism evidence="1">
    <name type="scientific">marine sediment metagenome</name>
    <dbReference type="NCBI Taxonomy" id="412755"/>
    <lineage>
        <taxon>unclassified sequences</taxon>
        <taxon>metagenomes</taxon>
        <taxon>ecological metagenomes</taxon>
    </lineage>
</organism>
<reference evidence="1" key="1">
    <citation type="journal article" date="2015" name="Nature">
        <title>Complex archaea that bridge the gap between prokaryotes and eukaryotes.</title>
        <authorList>
            <person name="Spang A."/>
            <person name="Saw J.H."/>
            <person name="Jorgensen S.L."/>
            <person name="Zaremba-Niedzwiedzka K."/>
            <person name="Martijn J."/>
            <person name="Lind A.E."/>
            <person name="van Eijk R."/>
            <person name="Schleper C."/>
            <person name="Guy L."/>
            <person name="Ettema T.J."/>
        </authorList>
    </citation>
    <scope>NUCLEOTIDE SEQUENCE</scope>
</reference>
<evidence type="ECO:0000313" key="1">
    <source>
        <dbReference type="EMBL" id="KKL90581.1"/>
    </source>
</evidence>
<sequence>MKSEQLLLRISEMPYEDLLKKVGDIRDARVDARAASANKATKKTKPKKAAVDKLVDKMTADEKAKLIALLEGGS</sequence>
<dbReference type="EMBL" id="LAZR01019972">
    <property type="protein sequence ID" value="KKL90581.1"/>
    <property type="molecule type" value="Genomic_DNA"/>
</dbReference>
<protein>
    <submittedName>
        <fullName evidence="1">Uncharacterized protein</fullName>
    </submittedName>
</protein>
<name>A0A0F9GJ76_9ZZZZ</name>
<gene>
    <name evidence="1" type="ORF">LCGC14_1903310</name>
</gene>
<accession>A0A0F9GJ76</accession>
<proteinExistence type="predicted"/>